<reference evidence="3" key="1">
    <citation type="submission" date="2012-02" db="EMBL/GenBank/DDBJ databases">
        <title>Complete sequence of Desulfitobacterium dichloroeliminans LMG P-21439.</title>
        <authorList>
            <person name="Lucas S."/>
            <person name="Han J."/>
            <person name="Lapidus A."/>
            <person name="Cheng J.-F."/>
            <person name="Goodwin L."/>
            <person name="Pitluck S."/>
            <person name="Peters L."/>
            <person name="Ovchinnikova G."/>
            <person name="Teshima H."/>
            <person name="Detter J.C."/>
            <person name="Han C."/>
            <person name="Tapia R."/>
            <person name="Land M."/>
            <person name="Hauser L."/>
            <person name="Kyrpides N."/>
            <person name="Ivanova N."/>
            <person name="Pagani I."/>
            <person name="Kruse T."/>
            <person name="de Vos W.M."/>
            <person name="Boon N."/>
            <person name="Smidt H."/>
            <person name="Woyke T."/>
        </authorList>
    </citation>
    <scope>NUCLEOTIDE SEQUENCE [LARGE SCALE GENOMIC DNA]</scope>
    <source>
        <strain evidence="3">LMG P-21439 / DCA1</strain>
    </source>
</reference>
<dbReference type="EMBL" id="CP003344">
    <property type="protein sequence ID" value="AGA67806.1"/>
    <property type="molecule type" value="Genomic_DNA"/>
</dbReference>
<feature type="domain" description="YopX protein" evidence="1">
    <location>
        <begin position="5"/>
        <end position="117"/>
    </location>
</feature>
<dbReference type="SUPFAM" id="SSF159006">
    <property type="entry name" value="YopX-like"/>
    <property type="match status" value="1"/>
</dbReference>
<accession>L0F561</accession>
<keyword evidence="3" id="KW-1185">Reference proteome</keyword>
<dbReference type="Proteomes" id="UP000010797">
    <property type="component" value="Chromosome"/>
</dbReference>
<dbReference type="Pfam" id="PF09643">
    <property type="entry name" value="YopX"/>
    <property type="match status" value="1"/>
</dbReference>
<dbReference type="HOGENOM" id="CLU_107462_2_2_9"/>
<dbReference type="KEGG" id="ddl:Desdi_0257"/>
<evidence type="ECO:0000313" key="2">
    <source>
        <dbReference type="EMBL" id="AGA67806.1"/>
    </source>
</evidence>
<name>L0F561_DESDL</name>
<dbReference type="eggNOG" id="ENOG5033ZKH">
    <property type="taxonomic scope" value="Bacteria"/>
</dbReference>
<sequence length="119" mass="13431">MRLLKFRVWNKVSKKMHNPQAISFDIQSCDPFAVSIPGKSWDPVGKYELLQWTGLTDADGLDVYEADLVLISSEVYKVHWNEAQATFELNALGSSSQKDVRVIPSLGKVIGNMYQNENI</sequence>
<dbReference type="OrthoDB" id="1809393at2"/>
<protein>
    <submittedName>
        <fullName evidence="2">YopX protein</fullName>
    </submittedName>
</protein>
<evidence type="ECO:0000313" key="3">
    <source>
        <dbReference type="Proteomes" id="UP000010797"/>
    </source>
</evidence>
<dbReference type="Gene3D" id="2.30.30.290">
    <property type="entry name" value="YopX-like domains"/>
    <property type="match status" value="1"/>
</dbReference>
<dbReference type="InterPro" id="IPR019096">
    <property type="entry name" value="YopX_protein"/>
</dbReference>
<evidence type="ECO:0000259" key="1">
    <source>
        <dbReference type="Pfam" id="PF09643"/>
    </source>
</evidence>
<gene>
    <name evidence="2" type="ordered locus">Desdi_0257</name>
</gene>
<dbReference type="STRING" id="871963.Desdi_0257"/>
<proteinExistence type="predicted"/>
<dbReference type="RefSeq" id="WP_015260813.1">
    <property type="nucleotide sequence ID" value="NC_019903.1"/>
</dbReference>
<organism evidence="2 3">
    <name type="scientific">Desulfitobacterium dichloroeliminans (strain LMG P-21439 / DCA1)</name>
    <dbReference type="NCBI Taxonomy" id="871963"/>
    <lineage>
        <taxon>Bacteria</taxon>
        <taxon>Bacillati</taxon>
        <taxon>Bacillota</taxon>
        <taxon>Clostridia</taxon>
        <taxon>Eubacteriales</taxon>
        <taxon>Desulfitobacteriaceae</taxon>
        <taxon>Desulfitobacterium</taxon>
    </lineage>
</organism>
<dbReference type="InterPro" id="IPR023385">
    <property type="entry name" value="YopX-like_C"/>
</dbReference>
<dbReference type="AlphaFoldDB" id="L0F561"/>